<dbReference type="InterPro" id="IPR000873">
    <property type="entry name" value="AMP-dep_synth/lig_dom"/>
</dbReference>
<sequence>MKHLVEVEPATATTGPAYRNARAKEGLLQAPPGLHSCWDIFRTSVEKYPDNPMLGRRRVVDGKAGEYTWVTYKEVYDVVMKLAASIHRSGIKQGEGCGIYGANCPEWIISMEACNALGVCCVPLYDSLGAGAVEFIICHAEIQIAFVEEKKITELLKTCHATSKYLKTVISFGGVTNDHKDEAKKHGLSIFSWEEFLIIGRSHNFDLPEKKRSDICTIMYTSGTTGDPKGVMISNESLLVNIGGPDSVLQYNGDVLDQDDVYLSYLPLAHVFDRMFEEVFIYHGSKIGFWRRDVKLLVDDIAALKPTVLCAVPRVLDRIYSGFTARISSGGILKKTLFNIAYKMKLDNMRKGIKHEKAAPFFDKLVFSKVKERLGGKLRLIISGGAPLAVPVEEFLRVVTCAYVVQGYGDIGEWQQDGSLKVIDRKKNIFKLSQGKYVAVENLENVYGVLQDMDSIWVYGNSFESSLIAVVNPNQQALERWAEQNGITGSFAELCEHARAKEHILSELTKIAKEKKLKGFEFIKAIHLDPLPFDIERDLITPTYKKKRPQMLKYYQGVIDALYKSMK</sequence>
<keyword evidence="8" id="KW-1185">Reference proteome</keyword>
<name>A0A811SHZ5_9POAL</name>
<dbReference type="AlphaFoldDB" id="A0A811SHZ5"/>
<dbReference type="GO" id="GO:0005783">
    <property type="term" value="C:endoplasmic reticulum"/>
    <property type="evidence" value="ECO:0007669"/>
    <property type="project" value="TreeGrafter"/>
</dbReference>
<comment type="caution">
    <text evidence="7">The sequence shown here is derived from an EMBL/GenBank/DDBJ whole genome shotgun (WGS) entry which is preliminary data.</text>
</comment>
<dbReference type="PANTHER" id="PTHR43272:SF79">
    <property type="entry name" value="OS06G0158000 PROTEIN"/>
    <property type="match status" value="1"/>
</dbReference>
<dbReference type="GO" id="GO:0016207">
    <property type="term" value="F:4-coumarate-CoA ligase activity"/>
    <property type="evidence" value="ECO:0007669"/>
    <property type="project" value="UniProtKB-EC"/>
</dbReference>
<dbReference type="PANTHER" id="PTHR43272">
    <property type="entry name" value="LONG-CHAIN-FATTY-ACID--COA LIGASE"/>
    <property type="match status" value="1"/>
</dbReference>
<evidence type="ECO:0000259" key="6">
    <source>
        <dbReference type="Pfam" id="PF00501"/>
    </source>
</evidence>
<dbReference type="GO" id="GO:0009698">
    <property type="term" value="P:phenylpropanoid metabolic process"/>
    <property type="evidence" value="ECO:0007669"/>
    <property type="project" value="UniProtKB-ARBA"/>
</dbReference>
<dbReference type="Pfam" id="PF00501">
    <property type="entry name" value="AMP-binding"/>
    <property type="match status" value="1"/>
</dbReference>
<dbReference type="GO" id="GO:0016020">
    <property type="term" value="C:membrane"/>
    <property type="evidence" value="ECO:0007669"/>
    <property type="project" value="TreeGrafter"/>
</dbReference>
<dbReference type="InterPro" id="IPR042099">
    <property type="entry name" value="ANL_N_sf"/>
</dbReference>
<dbReference type="GO" id="GO:0004467">
    <property type="term" value="F:long-chain fatty acid-CoA ligase activity"/>
    <property type="evidence" value="ECO:0007669"/>
    <property type="project" value="UniProtKB-ARBA"/>
</dbReference>
<dbReference type="EC" id="6.2.1.12" evidence="2"/>
<reference evidence="7" key="1">
    <citation type="submission" date="2020-10" db="EMBL/GenBank/DDBJ databases">
        <authorList>
            <person name="Han B."/>
            <person name="Lu T."/>
            <person name="Zhao Q."/>
            <person name="Huang X."/>
            <person name="Zhao Y."/>
        </authorList>
    </citation>
    <scope>NUCLEOTIDE SEQUENCE</scope>
</reference>
<protein>
    <recommendedName>
        <fullName evidence="2">4-coumarate--CoA ligase</fullName>
        <ecNumber evidence="2">6.2.1.12</ecNumber>
    </recommendedName>
</protein>
<evidence type="ECO:0000313" key="7">
    <source>
        <dbReference type="EMBL" id="CAD6340168.1"/>
    </source>
</evidence>
<dbReference type="Proteomes" id="UP000604825">
    <property type="component" value="Unassembled WGS sequence"/>
</dbReference>
<evidence type="ECO:0000313" key="8">
    <source>
        <dbReference type="Proteomes" id="UP000604825"/>
    </source>
</evidence>
<evidence type="ECO:0000256" key="1">
    <source>
        <dbReference type="ARBA" id="ARBA00001946"/>
    </source>
</evidence>
<evidence type="ECO:0000256" key="2">
    <source>
        <dbReference type="ARBA" id="ARBA00012959"/>
    </source>
</evidence>
<gene>
    <name evidence="7" type="ORF">NCGR_LOCUS64266</name>
</gene>
<dbReference type="SUPFAM" id="SSF56801">
    <property type="entry name" value="Acetyl-CoA synthetase-like"/>
    <property type="match status" value="1"/>
</dbReference>
<dbReference type="PROSITE" id="PS00455">
    <property type="entry name" value="AMP_BINDING"/>
    <property type="match status" value="1"/>
</dbReference>
<evidence type="ECO:0000256" key="4">
    <source>
        <dbReference type="ARBA" id="ARBA00034223"/>
    </source>
</evidence>
<dbReference type="EMBL" id="CAJGYO010000019">
    <property type="protein sequence ID" value="CAD6340168.1"/>
    <property type="molecule type" value="Genomic_DNA"/>
</dbReference>
<accession>A0A811SHZ5</accession>
<evidence type="ECO:0000256" key="3">
    <source>
        <dbReference type="ARBA" id="ARBA00034219"/>
    </source>
</evidence>
<dbReference type="Gene3D" id="3.40.50.12780">
    <property type="entry name" value="N-terminal domain of ligase-like"/>
    <property type="match status" value="1"/>
</dbReference>
<comment type="cofactor">
    <cofactor evidence="1">
        <name>Mg(2+)</name>
        <dbReference type="ChEBI" id="CHEBI:18420"/>
    </cofactor>
</comment>
<organism evidence="7 8">
    <name type="scientific">Miscanthus lutarioriparius</name>
    <dbReference type="NCBI Taxonomy" id="422564"/>
    <lineage>
        <taxon>Eukaryota</taxon>
        <taxon>Viridiplantae</taxon>
        <taxon>Streptophyta</taxon>
        <taxon>Embryophyta</taxon>
        <taxon>Tracheophyta</taxon>
        <taxon>Spermatophyta</taxon>
        <taxon>Magnoliopsida</taxon>
        <taxon>Liliopsida</taxon>
        <taxon>Poales</taxon>
        <taxon>Poaceae</taxon>
        <taxon>PACMAD clade</taxon>
        <taxon>Panicoideae</taxon>
        <taxon>Andropogonodae</taxon>
        <taxon>Andropogoneae</taxon>
        <taxon>Saccharinae</taxon>
        <taxon>Miscanthus</taxon>
    </lineage>
</organism>
<comment type="catalytic activity">
    <reaction evidence="4">
        <text>(E)-4-coumaroyl-AMP + CoA = (E)-4-coumaroyl-CoA + AMP + H(+)</text>
        <dbReference type="Rhea" id="RHEA:72423"/>
        <dbReference type="ChEBI" id="CHEBI:15378"/>
        <dbReference type="ChEBI" id="CHEBI:57287"/>
        <dbReference type="ChEBI" id="CHEBI:85008"/>
        <dbReference type="ChEBI" id="CHEBI:192348"/>
        <dbReference type="ChEBI" id="CHEBI:456215"/>
    </reaction>
    <physiologicalReaction direction="left-to-right" evidence="4">
        <dbReference type="Rhea" id="RHEA:72424"/>
    </physiologicalReaction>
</comment>
<dbReference type="InterPro" id="IPR020845">
    <property type="entry name" value="AMP-binding_CS"/>
</dbReference>
<comment type="catalytic activity">
    <reaction evidence="5">
        <text>(E)-4-coumarate + ATP + CoA = (E)-4-coumaroyl-CoA + AMP + diphosphate</text>
        <dbReference type="Rhea" id="RHEA:19641"/>
        <dbReference type="ChEBI" id="CHEBI:12876"/>
        <dbReference type="ChEBI" id="CHEBI:30616"/>
        <dbReference type="ChEBI" id="CHEBI:33019"/>
        <dbReference type="ChEBI" id="CHEBI:57287"/>
        <dbReference type="ChEBI" id="CHEBI:85008"/>
        <dbReference type="ChEBI" id="CHEBI:456215"/>
        <dbReference type="EC" id="6.2.1.12"/>
    </reaction>
    <physiologicalReaction direction="left-to-right" evidence="5">
        <dbReference type="Rhea" id="RHEA:19642"/>
    </physiologicalReaction>
</comment>
<dbReference type="OrthoDB" id="1700726at2759"/>
<proteinExistence type="predicted"/>
<feature type="domain" description="AMP-dependent synthetase/ligase" evidence="6">
    <location>
        <begin position="41"/>
        <end position="409"/>
    </location>
</feature>
<dbReference type="GO" id="GO:0106290">
    <property type="term" value="F:trans-cinnamate-CoA ligase activity"/>
    <property type="evidence" value="ECO:0007669"/>
    <property type="project" value="UniProtKB-ARBA"/>
</dbReference>
<evidence type="ECO:0000256" key="5">
    <source>
        <dbReference type="ARBA" id="ARBA00034252"/>
    </source>
</evidence>
<comment type="catalytic activity">
    <reaction evidence="3">
        <text>(E)-4-coumarate + ATP + H(+) = (E)-4-coumaroyl-AMP + diphosphate</text>
        <dbReference type="Rhea" id="RHEA:72419"/>
        <dbReference type="ChEBI" id="CHEBI:12876"/>
        <dbReference type="ChEBI" id="CHEBI:15378"/>
        <dbReference type="ChEBI" id="CHEBI:30616"/>
        <dbReference type="ChEBI" id="CHEBI:33019"/>
        <dbReference type="ChEBI" id="CHEBI:192348"/>
    </reaction>
    <physiologicalReaction direction="left-to-right" evidence="3">
        <dbReference type="Rhea" id="RHEA:72420"/>
    </physiologicalReaction>
</comment>